<sequence length="297" mass="33423">MDGSAFIHQWPINSLDELSMVTVEDSFEESFHNSFSHPMFSLKRSPETSLSGINQPSKMQKPNSLNSSRTHHVSNLQANCSPNQVPFANSNYANQFGLLKPKEDALSPKSITTFPSDTLAFGNSFGNQNYVFKSSQGAKRISTNPNNQEHILAERKRREKLSQRFIALSDIIPGLKKMDKATVLENAIKYLKQLQDQVKTLEEQTKKKPIESAVFRLKQEFAKKNVLIKIHCEKRKGVLEKTIVELEKFHLSIANSSVLTFGSSALNITVVAQTEVGFTMTVKDLVKHLRASLKLFI</sequence>
<keyword evidence="7" id="KW-0238">DNA-binding</keyword>
<evidence type="ECO:0000256" key="1">
    <source>
        <dbReference type="ARBA" id="ARBA00004123"/>
    </source>
</evidence>
<evidence type="ECO:0000256" key="3">
    <source>
        <dbReference type="ARBA" id="ARBA00023163"/>
    </source>
</evidence>
<dbReference type="PANTHER" id="PTHR45959">
    <property type="entry name" value="BHLH TRANSCRIPTION FACTOR"/>
    <property type="match status" value="1"/>
</dbReference>
<keyword evidence="2" id="KW-0805">Transcription regulation</keyword>
<dbReference type="Pfam" id="PF00010">
    <property type="entry name" value="HLH"/>
    <property type="match status" value="1"/>
</dbReference>
<comment type="subcellular location">
    <subcellularLocation>
        <location evidence="1">Nucleus</location>
    </subcellularLocation>
</comment>
<evidence type="ECO:0000256" key="2">
    <source>
        <dbReference type="ARBA" id="ARBA00023015"/>
    </source>
</evidence>
<dbReference type="SMART" id="SM00353">
    <property type="entry name" value="HLH"/>
    <property type="match status" value="1"/>
</dbReference>
<dbReference type="GO" id="GO:0005634">
    <property type="term" value="C:nucleus"/>
    <property type="evidence" value="ECO:0007669"/>
    <property type="project" value="UniProtKB-SubCell"/>
</dbReference>
<dbReference type="SUPFAM" id="SSF47459">
    <property type="entry name" value="HLH, helix-loop-helix DNA-binding domain"/>
    <property type="match status" value="1"/>
</dbReference>
<evidence type="ECO:0000256" key="4">
    <source>
        <dbReference type="ARBA" id="ARBA00023242"/>
    </source>
</evidence>
<dbReference type="AlphaFoldDB" id="A0A7J0F9W0"/>
<dbReference type="Proteomes" id="UP000585474">
    <property type="component" value="Unassembled WGS sequence"/>
</dbReference>
<feature type="domain" description="BHLH" evidence="6">
    <location>
        <begin position="145"/>
        <end position="194"/>
    </location>
</feature>
<keyword evidence="4" id="KW-0539">Nucleus</keyword>
<gene>
    <name evidence="7" type="ORF">Acr_10g0008690</name>
</gene>
<dbReference type="EMBL" id="BJWL01000010">
    <property type="protein sequence ID" value="GFY95484.1"/>
    <property type="molecule type" value="Genomic_DNA"/>
</dbReference>
<reference evidence="7 8" key="1">
    <citation type="submission" date="2019-07" db="EMBL/GenBank/DDBJ databases">
        <title>De Novo Assembly of kiwifruit Actinidia rufa.</title>
        <authorList>
            <person name="Sugita-Konishi S."/>
            <person name="Sato K."/>
            <person name="Mori E."/>
            <person name="Abe Y."/>
            <person name="Kisaki G."/>
            <person name="Hamano K."/>
            <person name="Suezawa K."/>
            <person name="Otani M."/>
            <person name="Fukuda T."/>
            <person name="Manabe T."/>
            <person name="Gomi K."/>
            <person name="Tabuchi M."/>
            <person name="Akimitsu K."/>
            <person name="Kataoka I."/>
        </authorList>
    </citation>
    <scope>NUCLEOTIDE SEQUENCE [LARGE SCALE GENOMIC DNA]</scope>
    <source>
        <strain evidence="8">cv. Fuchu</strain>
    </source>
</reference>
<organism evidence="7 8">
    <name type="scientific">Actinidia rufa</name>
    <dbReference type="NCBI Taxonomy" id="165716"/>
    <lineage>
        <taxon>Eukaryota</taxon>
        <taxon>Viridiplantae</taxon>
        <taxon>Streptophyta</taxon>
        <taxon>Embryophyta</taxon>
        <taxon>Tracheophyta</taxon>
        <taxon>Spermatophyta</taxon>
        <taxon>Magnoliopsida</taxon>
        <taxon>eudicotyledons</taxon>
        <taxon>Gunneridae</taxon>
        <taxon>Pentapetalae</taxon>
        <taxon>asterids</taxon>
        <taxon>Ericales</taxon>
        <taxon>Actinidiaceae</taxon>
        <taxon>Actinidia</taxon>
    </lineage>
</organism>
<dbReference type="OrthoDB" id="690068at2759"/>
<proteinExistence type="predicted"/>
<evidence type="ECO:0000313" key="8">
    <source>
        <dbReference type="Proteomes" id="UP000585474"/>
    </source>
</evidence>
<dbReference type="InterPro" id="IPR011598">
    <property type="entry name" value="bHLH_dom"/>
</dbReference>
<dbReference type="Gene3D" id="4.10.280.10">
    <property type="entry name" value="Helix-loop-helix DNA-binding domain"/>
    <property type="match status" value="1"/>
</dbReference>
<name>A0A7J0F9W0_9ERIC</name>
<dbReference type="InterPro" id="IPR052610">
    <property type="entry name" value="bHLH_transcription_regulator"/>
</dbReference>
<dbReference type="PROSITE" id="PS50888">
    <property type="entry name" value="BHLH"/>
    <property type="match status" value="1"/>
</dbReference>
<dbReference type="GO" id="GO:0046983">
    <property type="term" value="F:protein dimerization activity"/>
    <property type="evidence" value="ECO:0007669"/>
    <property type="project" value="InterPro"/>
</dbReference>
<evidence type="ECO:0000313" key="7">
    <source>
        <dbReference type="EMBL" id="GFY95484.1"/>
    </source>
</evidence>
<dbReference type="GO" id="GO:0003677">
    <property type="term" value="F:DNA binding"/>
    <property type="evidence" value="ECO:0007669"/>
    <property type="project" value="UniProtKB-KW"/>
</dbReference>
<evidence type="ECO:0000259" key="6">
    <source>
        <dbReference type="PROSITE" id="PS50888"/>
    </source>
</evidence>
<evidence type="ECO:0000256" key="5">
    <source>
        <dbReference type="SAM" id="MobiDB-lite"/>
    </source>
</evidence>
<accession>A0A7J0F9W0</accession>
<keyword evidence="3" id="KW-0804">Transcription</keyword>
<feature type="compositionally biased region" description="Polar residues" evidence="5">
    <location>
        <begin position="47"/>
        <end position="69"/>
    </location>
</feature>
<protein>
    <submittedName>
        <fullName evidence="7">Basic helix-loop-helix (BHLH) DNA-binding superfamily protein</fullName>
    </submittedName>
</protein>
<comment type="caution">
    <text evidence="7">The sequence shown here is derived from an EMBL/GenBank/DDBJ whole genome shotgun (WGS) entry which is preliminary data.</text>
</comment>
<keyword evidence="8" id="KW-1185">Reference proteome</keyword>
<feature type="region of interest" description="Disordered" evidence="5">
    <location>
        <begin position="46"/>
        <end position="69"/>
    </location>
</feature>
<dbReference type="PANTHER" id="PTHR45959:SF25">
    <property type="entry name" value="BASIC HELIX LOOP HELIX (BHLH) DNA-BINDING FAMILY PROTEIN"/>
    <property type="match status" value="1"/>
</dbReference>
<dbReference type="InterPro" id="IPR036638">
    <property type="entry name" value="HLH_DNA-bd_sf"/>
</dbReference>